<name>A0A9X0WCU8_9GAMM</name>
<dbReference type="AlphaFoldDB" id="A0A9X0WCU8"/>
<evidence type="ECO:0000313" key="1">
    <source>
        <dbReference type="EMBL" id="MBK1621173.1"/>
    </source>
</evidence>
<proteinExistence type="predicted"/>
<accession>A0A9X0WCU8</accession>
<gene>
    <name evidence="1" type="ORF">CKO42_22690</name>
</gene>
<protein>
    <submittedName>
        <fullName evidence="1">Uncharacterized protein</fullName>
    </submittedName>
</protein>
<dbReference type="EMBL" id="NRRY01000060">
    <property type="protein sequence ID" value="MBK1621173.1"/>
    <property type="molecule type" value="Genomic_DNA"/>
</dbReference>
<sequence length="115" mass="13453">MEERGGPFHYCYDRAADYQALEQLLADDRPVIVAHPNALDTNLDRVPPECVVEINNRYVWRCDWKAFYGPYRERFRFVISSDAHQPNWLNQTVARHVAASLEITETLLFADCSRH</sequence>
<keyword evidence="2" id="KW-1185">Reference proteome</keyword>
<reference evidence="1 2" key="1">
    <citation type="journal article" date="2020" name="Microorganisms">
        <title>Osmotic Adaptation and Compatible Solute Biosynthesis of Phototrophic Bacteria as Revealed from Genome Analyses.</title>
        <authorList>
            <person name="Imhoff J.F."/>
            <person name="Rahn T."/>
            <person name="Kunzel S."/>
            <person name="Keller A."/>
            <person name="Neulinger S.C."/>
        </authorList>
    </citation>
    <scope>NUCLEOTIDE SEQUENCE [LARGE SCALE GENOMIC DNA]</scope>
    <source>
        <strain evidence="1 2">DSM 25653</strain>
    </source>
</reference>
<dbReference type="Gene3D" id="3.20.20.140">
    <property type="entry name" value="Metal-dependent hydrolases"/>
    <property type="match status" value="1"/>
</dbReference>
<comment type="caution">
    <text evidence="1">The sequence shown here is derived from an EMBL/GenBank/DDBJ whole genome shotgun (WGS) entry which is preliminary data.</text>
</comment>
<evidence type="ECO:0000313" key="2">
    <source>
        <dbReference type="Proteomes" id="UP001138768"/>
    </source>
</evidence>
<dbReference type="Proteomes" id="UP001138768">
    <property type="component" value="Unassembled WGS sequence"/>
</dbReference>
<organism evidence="1 2">
    <name type="scientific">Lamprobacter modestohalophilus</name>
    <dbReference type="NCBI Taxonomy" id="1064514"/>
    <lineage>
        <taxon>Bacteria</taxon>
        <taxon>Pseudomonadati</taxon>
        <taxon>Pseudomonadota</taxon>
        <taxon>Gammaproteobacteria</taxon>
        <taxon>Chromatiales</taxon>
        <taxon>Chromatiaceae</taxon>
        <taxon>Lamprobacter</taxon>
    </lineage>
</organism>